<comment type="caution">
    <text evidence="1">The sequence shown here is derived from an EMBL/GenBank/DDBJ whole genome shotgun (WGS) entry which is preliminary data.</text>
</comment>
<dbReference type="OrthoDB" id="9814909at2"/>
<protein>
    <recommendedName>
        <fullName evidence="3">Phytoene synthase</fullName>
    </recommendedName>
</protein>
<dbReference type="Pfam" id="PF00494">
    <property type="entry name" value="SQS_PSY"/>
    <property type="match status" value="1"/>
</dbReference>
<dbReference type="Gene3D" id="1.10.600.10">
    <property type="entry name" value="Farnesyl Diphosphate Synthase"/>
    <property type="match status" value="1"/>
</dbReference>
<sequence>MINLSPDLIEQAAQVAPDQTLATSFLAPQARPGMISLILFGHEVARARAVVSEPMLAAIRLQWWREALDEIYGSRPVRAQPIAQGLAATIHHHSLPRVWFDSFIDGFDVEQDPSPFATWDQLLDHADQTCGAFNRLALLIAGAPAISTPLDAVARQTGIMWRVWDLLAQWPRWTARRQLWLPTEAQSDLDVEAVFAGKPSPALALVLEQACQLVLAARRAANQACAQADFDQAFPAIAFAALAGPYARRFTRLGDPFRQVANLPLLERQLRLVWAVARQRV</sequence>
<dbReference type="SUPFAM" id="SSF48576">
    <property type="entry name" value="Terpenoid synthases"/>
    <property type="match status" value="1"/>
</dbReference>
<organism evidence="1 2">
    <name type="scientific">Candidatus Phycosocius bacilliformis</name>
    <dbReference type="NCBI Taxonomy" id="1445552"/>
    <lineage>
        <taxon>Bacteria</taxon>
        <taxon>Pseudomonadati</taxon>
        <taxon>Pseudomonadota</taxon>
        <taxon>Alphaproteobacteria</taxon>
        <taxon>Caulobacterales</taxon>
        <taxon>Caulobacterales incertae sedis</taxon>
        <taxon>Candidatus Phycosocius</taxon>
    </lineage>
</organism>
<dbReference type="EMBL" id="BFBR01000007">
    <property type="protein sequence ID" value="GBF58684.1"/>
    <property type="molecule type" value="Genomic_DNA"/>
</dbReference>
<proteinExistence type="predicted"/>
<dbReference type="Proteomes" id="UP000245086">
    <property type="component" value="Unassembled WGS sequence"/>
</dbReference>
<evidence type="ECO:0000313" key="2">
    <source>
        <dbReference type="Proteomes" id="UP000245086"/>
    </source>
</evidence>
<name>A0A2P2ECC0_9PROT</name>
<gene>
    <name evidence="1" type="ORF">PbB2_02372</name>
</gene>
<evidence type="ECO:0008006" key="3">
    <source>
        <dbReference type="Google" id="ProtNLM"/>
    </source>
</evidence>
<accession>A0A2P2ECC0</accession>
<keyword evidence="2" id="KW-1185">Reference proteome</keyword>
<dbReference type="RefSeq" id="WP_108985541.1">
    <property type="nucleotide sequence ID" value="NZ_BFBR01000007.1"/>
</dbReference>
<evidence type="ECO:0000313" key="1">
    <source>
        <dbReference type="EMBL" id="GBF58684.1"/>
    </source>
</evidence>
<dbReference type="InterPro" id="IPR002060">
    <property type="entry name" value="Squ/phyt_synthse"/>
</dbReference>
<dbReference type="AlphaFoldDB" id="A0A2P2ECC0"/>
<dbReference type="InterPro" id="IPR008949">
    <property type="entry name" value="Isoprenoid_synthase_dom_sf"/>
</dbReference>
<reference evidence="1 2" key="1">
    <citation type="journal article" date="2018" name="Genome Announc.">
        <title>Draft Genome Sequence of "Candidatus Phycosocius bacilliformis," an Alphaproteobacterial Ectosymbiont of the Hydrocarbon-Producing Green Alga Botryococcus braunii.</title>
        <authorList>
            <person name="Tanabe Y."/>
            <person name="Yamaguchi H."/>
            <person name="Watanabe M.M."/>
        </authorList>
    </citation>
    <scope>NUCLEOTIDE SEQUENCE [LARGE SCALE GENOMIC DNA]</scope>
    <source>
        <strain evidence="1 2">BOTRYCO-2</strain>
    </source>
</reference>